<name>A0ACC2V500_9TREE</name>
<dbReference type="EMBL" id="JASBWR010000113">
    <property type="protein sequence ID" value="KAJ9094327.1"/>
    <property type="molecule type" value="Genomic_DNA"/>
</dbReference>
<evidence type="ECO:0000313" key="2">
    <source>
        <dbReference type="Proteomes" id="UP001241377"/>
    </source>
</evidence>
<sequence length="749" mass="83708">MPSAWKKDAAVSAEDILSSVKRRVKFDDDGNAESVVSEDAESVIEDDSEDEEEDEEGEELTPALDAAIMRTLAMIRKKDEGVYGSGNVLEEQLRRAEVEAQKLKLSDKKDKGKEKAFSLQDHQRIALLEGKLANPDEEDSPQNLPETIIPLTHVQEERALRAEVTKAFHTAIGEDEDQEEDDDGFLVKRDRTDTEKDEEKEAYRKFLLANGGGEDEVRKLLGLGGEEDADVDGDEEIADDGEDVASKAQVDVRDANHQVVARTEKSAREKKDDDAFLMNYILNRGWIDSEDQPEASTSAPVLKPAGKKGQAEGSTSTSHPWGELEDDEAFDEIAETFETAYNFRFEEPGAANIVSHPREIASAARREDDTRKLKRQAKAERKAAEKAKREEETKRLKGQKRRDIEKQLAVLKAEFGEDALEGLDLEGDWDEAKHEAALQKLIGAEEDDRVDEFVDDRFLSVEQEKPTWDDDGEGPDQVFEELEPLDEMEAGEDYPLPENDDDDAPLNMDADFLEVPDGEGNKKKKNKKNKKKEKRRLPLEEDAMDEASVEANLGLSLEERKAKLKDAVDEYQNLDHEDMIGDLPTRFKYMKAAPNTYGLTPVEILLATDAELNDFLTVKHYAPYRHGSGVGAAGRGMGKRLGELKSKLATRRWGEEIEVDAKGFGKDADQARSRDSGWKKRDNNGGFAKDSDAVPSGPPKKRMGKKERQRLKATATTGNPTSDSVASQPTEKKRKHADGEHDSTKRQKV</sequence>
<comment type="caution">
    <text evidence="1">The sequence shown here is derived from an EMBL/GenBank/DDBJ whole genome shotgun (WGS) entry which is preliminary data.</text>
</comment>
<proteinExistence type="predicted"/>
<protein>
    <submittedName>
        <fullName evidence="1">Uncharacterized protein</fullName>
    </submittedName>
</protein>
<gene>
    <name evidence="1" type="ORF">QFC19_008013</name>
</gene>
<organism evidence="1 2">
    <name type="scientific">Naganishia cerealis</name>
    <dbReference type="NCBI Taxonomy" id="610337"/>
    <lineage>
        <taxon>Eukaryota</taxon>
        <taxon>Fungi</taxon>
        <taxon>Dikarya</taxon>
        <taxon>Basidiomycota</taxon>
        <taxon>Agaricomycotina</taxon>
        <taxon>Tremellomycetes</taxon>
        <taxon>Filobasidiales</taxon>
        <taxon>Filobasidiaceae</taxon>
        <taxon>Naganishia</taxon>
    </lineage>
</organism>
<reference evidence="1" key="1">
    <citation type="submission" date="2023-04" db="EMBL/GenBank/DDBJ databases">
        <title>Draft Genome sequencing of Naganishia species isolated from polar environments using Oxford Nanopore Technology.</title>
        <authorList>
            <person name="Leo P."/>
            <person name="Venkateswaran K."/>
        </authorList>
    </citation>
    <scope>NUCLEOTIDE SEQUENCE</scope>
    <source>
        <strain evidence="1">MNA-CCFEE 5261</strain>
    </source>
</reference>
<accession>A0ACC2V500</accession>
<evidence type="ECO:0000313" key="1">
    <source>
        <dbReference type="EMBL" id="KAJ9094327.1"/>
    </source>
</evidence>
<dbReference type="Proteomes" id="UP001241377">
    <property type="component" value="Unassembled WGS sequence"/>
</dbReference>
<keyword evidence="2" id="KW-1185">Reference proteome</keyword>